<dbReference type="EMBL" id="SMKI01000431">
    <property type="protein sequence ID" value="TDC67146.1"/>
    <property type="molecule type" value="Genomic_DNA"/>
</dbReference>
<dbReference type="PANTHER" id="PTHR43297">
    <property type="entry name" value="OLIGOPEPTIDE TRANSPORT ATP-BINDING PROTEIN APPD"/>
    <property type="match status" value="1"/>
</dbReference>
<gene>
    <name evidence="9" type="ORF">E1283_29175</name>
</gene>
<dbReference type="Proteomes" id="UP000295345">
    <property type="component" value="Unassembled WGS sequence"/>
</dbReference>
<accession>A0A4R4SV90</accession>
<dbReference type="InterPro" id="IPR050388">
    <property type="entry name" value="ABC_Ni/Peptide_Import"/>
</dbReference>
<dbReference type="GO" id="GO:0016887">
    <property type="term" value="F:ATP hydrolysis activity"/>
    <property type="evidence" value="ECO:0007669"/>
    <property type="project" value="InterPro"/>
</dbReference>
<evidence type="ECO:0000313" key="10">
    <source>
        <dbReference type="Proteomes" id="UP000295345"/>
    </source>
</evidence>
<evidence type="ECO:0000256" key="2">
    <source>
        <dbReference type="ARBA" id="ARBA00005417"/>
    </source>
</evidence>
<evidence type="ECO:0000313" key="9">
    <source>
        <dbReference type="EMBL" id="TDC67146.1"/>
    </source>
</evidence>
<dbReference type="SUPFAM" id="SSF52540">
    <property type="entry name" value="P-loop containing nucleoside triphosphate hydrolases"/>
    <property type="match status" value="1"/>
</dbReference>
<dbReference type="Pfam" id="PF00005">
    <property type="entry name" value="ABC_tran"/>
    <property type="match status" value="1"/>
</dbReference>
<keyword evidence="4" id="KW-1003">Cell membrane</keyword>
<comment type="subcellular location">
    <subcellularLocation>
        <location evidence="1">Cell membrane</location>
        <topology evidence="1">Peripheral membrane protein</topology>
    </subcellularLocation>
</comment>
<feature type="non-terminal residue" evidence="9">
    <location>
        <position position="254"/>
    </location>
</feature>
<organism evidence="9 10">
    <name type="scientific">Streptomyces hainanensis</name>
    <dbReference type="NCBI Taxonomy" id="402648"/>
    <lineage>
        <taxon>Bacteria</taxon>
        <taxon>Bacillati</taxon>
        <taxon>Actinomycetota</taxon>
        <taxon>Actinomycetes</taxon>
        <taxon>Kitasatosporales</taxon>
        <taxon>Streptomycetaceae</taxon>
        <taxon>Streptomyces</taxon>
    </lineage>
</organism>
<dbReference type="InterPro" id="IPR027417">
    <property type="entry name" value="P-loop_NTPase"/>
</dbReference>
<evidence type="ECO:0000256" key="4">
    <source>
        <dbReference type="ARBA" id="ARBA00022475"/>
    </source>
</evidence>
<reference evidence="9 10" key="1">
    <citation type="submission" date="2019-03" db="EMBL/GenBank/DDBJ databases">
        <title>Draft genome sequences of novel Actinobacteria.</title>
        <authorList>
            <person name="Sahin N."/>
            <person name="Ay H."/>
            <person name="Saygin H."/>
        </authorList>
    </citation>
    <scope>NUCLEOTIDE SEQUENCE [LARGE SCALE GENOMIC DNA]</scope>
    <source>
        <strain evidence="9 10">DSM 41900</strain>
    </source>
</reference>
<dbReference type="AlphaFoldDB" id="A0A4R4SV90"/>
<sequence>MSLLSVSNLTVSFGGRPAVRDASWEIAPGEIVGLVGESGSGKSATGLAVLGLHDPRTTSVTGSVTLDGQELVGADERTLRAIRGRRVAMIFQDALDALNPYRRVGEQLAEAYRLHHAGADRAAARARAVELLDRVGIDHPEQRARQYPHQFSGGMRQRVMIALALVNEPELVIADEPTTALDATVQAQVLAQLVALQRETGIAVVLITHDFGVVEQVCGRVVVMYRGRVVEQGPTERVLIDGTHPYTRALVASV</sequence>
<comment type="caution">
    <text evidence="9">The sequence shown here is derived from an EMBL/GenBank/DDBJ whole genome shotgun (WGS) entry which is preliminary data.</text>
</comment>
<dbReference type="InterPro" id="IPR003593">
    <property type="entry name" value="AAA+_ATPase"/>
</dbReference>
<dbReference type="PROSITE" id="PS00211">
    <property type="entry name" value="ABC_TRANSPORTER_1"/>
    <property type="match status" value="1"/>
</dbReference>
<evidence type="ECO:0000256" key="5">
    <source>
        <dbReference type="ARBA" id="ARBA00022741"/>
    </source>
</evidence>
<dbReference type="SMART" id="SM00382">
    <property type="entry name" value="AAA"/>
    <property type="match status" value="1"/>
</dbReference>
<dbReference type="GO" id="GO:0005886">
    <property type="term" value="C:plasma membrane"/>
    <property type="evidence" value="ECO:0007669"/>
    <property type="project" value="UniProtKB-SubCell"/>
</dbReference>
<dbReference type="GO" id="GO:0005524">
    <property type="term" value="F:ATP binding"/>
    <property type="evidence" value="ECO:0007669"/>
    <property type="project" value="UniProtKB-KW"/>
</dbReference>
<dbReference type="RefSeq" id="WP_132821172.1">
    <property type="nucleotide sequence ID" value="NZ_SMKI01000431.1"/>
</dbReference>
<evidence type="ECO:0000256" key="1">
    <source>
        <dbReference type="ARBA" id="ARBA00004202"/>
    </source>
</evidence>
<evidence type="ECO:0000259" key="8">
    <source>
        <dbReference type="PROSITE" id="PS50893"/>
    </source>
</evidence>
<evidence type="ECO:0000256" key="3">
    <source>
        <dbReference type="ARBA" id="ARBA00022448"/>
    </source>
</evidence>
<dbReference type="OrthoDB" id="5357528at2"/>
<name>A0A4R4SV90_9ACTN</name>
<keyword evidence="7" id="KW-0472">Membrane</keyword>
<dbReference type="FunFam" id="3.40.50.300:FF:000016">
    <property type="entry name" value="Oligopeptide ABC transporter ATP-binding component"/>
    <property type="match status" value="1"/>
</dbReference>
<dbReference type="InterPro" id="IPR003439">
    <property type="entry name" value="ABC_transporter-like_ATP-bd"/>
</dbReference>
<dbReference type="Gene3D" id="3.40.50.300">
    <property type="entry name" value="P-loop containing nucleotide triphosphate hydrolases"/>
    <property type="match status" value="1"/>
</dbReference>
<feature type="domain" description="ABC transporter" evidence="8">
    <location>
        <begin position="4"/>
        <end position="251"/>
    </location>
</feature>
<protein>
    <submittedName>
        <fullName evidence="9">ABC transporter ATP-binding protein</fullName>
    </submittedName>
</protein>
<evidence type="ECO:0000256" key="6">
    <source>
        <dbReference type="ARBA" id="ARBA00022840"/>
    </source>
</evidence>
<keyword evidence="10" id="KW-1185">Reference proteome</keyword>
<keyword evidence="6 9" id="KW-0067">ATP-binding</keyword>
<proteinExistence type="inferred from homology"/>
<comment type="similarity">
    <text evidence="2">Belongs to the ABC transporter superfamily.</text>
</comment>
<dbReference type="PROSITE" id="PS50893">
    <property type="entry name" value="ABC_TRANSPORTER_2"/>
    <property type="match status" value="1"/>
</dbReference>
<dbReference type="PANTHER" id="PTHR43297:SF2">
    <property type="entry name" value="DIPEPTIDE TRANSPORT ATP-BINDING PROTEIN DPPD"/>
    <property type="match status" value="1"/>
</dbReference>
<evidence type="ECO:0000256" key="7">
    <source>
        <dbReference type="ARBA" id="ARBA00023136"/>
    </source>
</evidence>
<keyword evidence="3" id="KW-0813">Transport</keyword>
<dbReference type="InterPro" id="IPR017871">
    <property type="entry name" value="ABC_transporter-like_CS"/>
</dbReference>
<dbReference type="CDD" id="cd03257">
    <property type="entry name" value="ABC_NikE_OppD_transporters"/>
    <property type="match status" value="1"/>
</dbReference>
<keyword evidence="5" id="KW-0547">Nucleotide-binding</keyword>